<keyword evidence="3" id="KW-1185">Reference proteome</keyword>
<dbReference type="AlphaFoldDB" id="A0A498CER2"/>
<dbReference type="EMBL" id="RCDA01000001">
    <property type="protein sequence ID" value="RLK50918.1"/>
    <property type="molecule type" value="Genomic_DNA"/>
</dbReference>
<feature type="domain" description="DUF403" evidence="1">
    <location>
        <begin position="1"/>
        <end position="308"/>
    </location>
</feature>
<evidence type="ECO:0000313" key="3">
    <source>
        <dbReference type="Proteomes" id="UP000275461"/>
    </source>
</evidence>
<comment type="caution">
    <text evidence="2">The sequence shown here is derived from an EMBL/GenBank/DDBJ whole genome shotgun (WGS) entry which is preliminary data.</text>
</comment>
<proteinExistence type="predicted"/>
<evidence type="ECO:0000259" key="1">
    <source>
        <dbReference type="Pfam" id="PF04168"/>
    </source>
</evidence>
<dbReference type="InterPro" id="IPR007296">
    <property type="entry name" value="DUF403"/>
</dbReference>
<dbReference type="Pfam" id="PF04168">
    <property type="entry name" value="Alpha-E"/>
    <property type="match status" value="1"/>
</dbReference>
<dbReference type="PANTHER" id="PTHR34595">
    <property type="entry name" value="BLR5612 PROTEIN"/>
    <property type="match status" value="1"/>
</dbReference>
<accession>A0A498CER2</accession>
<evidence type="ECO:0000313" key="2">
    <source>
        <dbReference type="EMBL" id="RLK50918.1"/>
    </source>
</evidence>
<sequence length="312" mass="35162">MLSRLAENIYWLARYLERTEDTARLLLASAQIQMDLPSGMPMSWHSLLEILGASEPYRARHGSENERAVMRFLISDPAYSGSIAASVRSARENARVTRDQLPREAWEAINGLHYLLQEQAPNAIASRWRRNDLLAAIAAQCQRIQGVLHGSVSRGPRYQFIALGRYLERADMTTRILDVRYASLFPMDGDGNDSYYSSVCWISVLRSLSAYEMYRQDLHGLVRGRDVVHYLLQGERSPRAVGFALARIRQCLEGLPNHQQPAARLEALQAVLATASLVDLSPDAMHEFIDGLQQGFAALHGDVVQTYFRFTP</sequence>
<dbReference type="OrthoDB" id="9803532at2"/>
<dbReference type="InterPro" id="IPR051680">
    <property type="entry name" value="ATP-dep_Glu-Cys_Ligase-2"/>
</dbReference>
<name>A0A498CER2_9GAMM</name>
<protein>
    <submittedName>
        <fullName evidence="2">Putative alpha-E superfamily protein</fullName>
    </submittedName>
</protein>
<gene>
    <name evidence="2" type="ORF">DFR31_0828</name>
</gene>
<reference evidence="2 3" key="1">
    <citation type="submission" date="2018-10" db="EMBL/GenBank/DDBJ databases">
        <title>Genomic Encyclopedia of Type Strains, Phase IV (KMG-IV): sequencing the most valuable type-strain genomes for metagenomic binning, comparative biology and taxonomic classification.</title>
        <authorList>
            <person name="Goeker M."/>
        </authorList>
    </citation>
    <scope>NUCLEOTIDE SEQUENCE [LARGE SCALE GENOMIC DNA]</scope>
    <source>
        <strain evidence="2 3">DSM 12769</strain>
    </source>
</reference>
<dbReference type="PANTHER" id="PTHR34595:SF7">
    <property type="entry name" value="SLL1039 PROTEIN"/>
    <property type="match status" value="1"/>
</dbReference>
<dbReference type="Proteomes" id="UP000275461">
    <property type="component" value="Unassembled WGS sequence"/>
</dbReference>
<organism evidence="2 3">
    <name type="scientific">Alkalispirillum mobile</name>
    <dbReference type="NCBI Taxonomy" id="85925"/>
    <lineage>
        <taxon>Bacteria</taxon>
        <taxon>Pseudomonadati</taxon>
        <taxon>Pseudomonadota</taxon>
        <taxon>Gammaproteobacteria</taxon>
        <taxon>Chromatiales</taxon>
        <taxon>Ectothiorhodospiraceae</taxon>
        <taxon>Alkalispirillum</taxon>
    </lineage>
</organism>
<dbReference type="RefSeq" id="WP_121441366.1">
    <property type="nucleotide sequence ID" value="NZ_RCDA01000001.1"/>
</dbReference>